<evidence type="ECO:0000256" key="1">
    <source>
        <dbReference type="ARBA" id="ARBA00000111"/>
    </source>
</evidence>
<comment type="catalytic activity">
    <reaction evidence="1">
        <text>a 1,2-diacyl-sn-glycero-3-phosphocholine + H2O = a 2-acyl-sn-glycero-3-phosphocholine + a fatty acid + H(+)</text>
        <dbReference type="Rhea" id="RHEA:18689"/>
        <dbReference type="ChEBI" id="CHEBI:15377"/>
        <dbReference type="ChEBI" id="CHEBI:15378"/>
        <dbReference type="ChEBI" id="CHEBI:28868"/>
        <dbReference type="ChEBI" id="CHEBI:57643"/>
        <dbReference type="ChEBI" id="CHEBI:57875"/>
        <dbReference type="EC" id="3.1.1.32"/>
    </reaction>
</comment>
<evidence type="ECO:0000313" key="15">
    <source>
        <dbReference type="EMBL" id="CAM0145434.1"/>
    </source>
</evidence>
<evidence type="ECO:0000256" key="8">
    <source>
        <dbReference type="ARBA" id="ARBA00022946"/>
    </source>
</evidence>
<keyword evidence="10" id="KW-0443">Lipid metabolism</keyword>
<dbReference type="Gene3D" id="3.40.50.1820">
    <property type="entry name" value="alpha/beta hydrolase"/>
    <property type="match status" value="1"/>
</dbReference>
<comment type="subcellular location">
    <subcellularLocation>
        <location evidence="2">Plastid</location>
        <location evidence="2">Chloroplast</location>
    </subcellularLocation>
</comment>
<dbReference type="PANTHER" id="PTHR31403:SF64">
    <property type="entry name" value="CLASS 3 FAMILY PROTEIN, PUTATIVE-RELATED"/>
    <property type="match status" value="1"/>
</dbReference>
<dbReference type="CDD" id="cd00519">
    <property type="entry name" value="Lipase_3"/>
    <property type="match status" value="1"/>
</dbReference>
<evidence type="ECO:0000313" key="16">
    <source>
        <dbReference type="Proteomes" id="UP001497457"/>
    </source>
</evidence>
<keyword evidence="9" id="KW-0442">Lipid degradation</keyword>
<evidence type="ECO:0000256" key="3">
    <source>
        <dbReference type="ARBA" id="ARBA00010701"/>
    </source>
</evidence>
<proteinExistence type="inferred from homology"/>
<reference evidence="15" key="1">
    <citation type="submission" date="2024-10" db="EMBL/GenBank/DDBJ databases">
        <authorList>
            <person name="Ryan C."/>
        </authorList>
    </citation>
    <scope>NUCLEOTIDE SEQUENCE [LARGE SCALE GENOMIC DNA]</scope>
</reference>
<evidence type="ECO:0000256" key="11">
    <source>
        <dbReference type="ARBA" id="ARBA00056056"/>
    </source>
</evidence>
<evidence type="ECO:0000256" key="10">
    <source>
        <dbReference type="ARBA" id="ARBA00023098"/>
    </source>
</evidence>
<name>A0ABC9GSL7_9POAL</name>
<evidence type="ECO:0000256" key="2">
    <source>
        <dbReference type="ARBA" id="ARBA00004229"/>
    </source>
</evidence>
<evidence type="ECO:0000256" key="4">
    <source>
        <dbReference type="ARBA" id="ARBA00013179"/>
    </source>
</evidence>
<dbReference type="EMBL" id="CAXIPR030000205">
    <property type="protein sequence ID" value="CAM0145434.1"/>
    <property type="molecule type" value="Genomic_DNA"/>
</dbReference>
<evidence type="ECO:0000256" key="9">
    <source>
        <dbReference type="ARBA" id="ARBA00022963"/>
    </source>
</evidence>
<sequence length="505" mass="53109">MAAAAAAAKLAVAPAAPTTTTSRHRACTPIAVSSAATPVTVSISSATHKQEAPIITSAAATAAAAAVVAKKQAAAVAPPSPTTDTTGRSEAAATLITPALRPLASMWREVHGAGDWRGLVAPLHPVLRGEIVRYGGLVAACYRAFDLDPRSKRYLNCKHGKAQMLRAVGLEDAAGYEVTKYIYAAPDVALPVLGGAGGKSRWIGYVAVATDGEAERLGRRDILVSFRGTVTGSEWLANFMSALAPARFDPADPRPGVRVESGFLSLYTSDDAGAGAGGRFTAGSCRNQLLSEVTRLIGKYKHEELSITLAGHSMGSSLAVLLGYDLAELGLNSYPASSTNGGGGAREIIPVTVFSFAGPRVGNLEFRDRCDELGVKVLRVANVNDPVTKMPGVVLNEGAARVLAGRYEMPWSKACYAHVGVEVALDFFQAGDIACVHDLEAYIEHLLKCGTDDDDDTTVSVTSDSIIVKEEEAGVRRRLASMFQSWRWQMAAIRAGELLMQALGI</sequence>
<dbReference type="PANTHER" id="PTHR31403">
    <property type="entry name" value="PHOSPHOLIPASE A1-IBETA2, CHLOROPLASTIC"/>
    <property type="match status" value="1"/>
</dbReference>
<keyword evidence="6" id="KW-0934">Plastid</keyword>
<dbReference type="InterPro" id="IPR002921">
    <property type="entry name" value="Fungal_lipase-type"/>
</dbReference>
<evidence type="ECO:0000256" key="13">
    <source>
        <dbReference type="ARBA" id="ARBA00081407"/>
    </source>
</evidence>
<dbReference type="EC" id="3.1.1.32" evidence="4"/>
<accession>A0ABC9GSL7</accession>
<dbReference type="Proteomes" id="UP001497457">
    <property type="component" value="Unassembled WGS sequence"/>
</dbReference>
<dbReference type="AlphaFoldDB" id="A0ABC9GSL7"/>
<comment type="similarity">
    <text evidence="3">Belongs to the AB hydrolase superfamily. Lipase family.</text>
</comment>
<comment type="caution">
    <text evidence="15">The sequence shown here is derived from an EMBL/GenBank/DDBJ whole genome shotgun (WGS) entry which is preliminary data.</text>
</comment>
<dbReference type="InterPro" id="IPR029058">
    <property type="entry name" value="AB_hydrolase_fold"/>
</dbReference>
<keyword evidence="5" id="KW-0150">Chloroplast</keyword>
<protein>
    <recommendedName>
        <fullName evidence="12">Phospholipase A1 EG1, chloroplastic/mitochondrial</fullName>
        <ecNumber evidence="4">3.1.1.32</ecNumber>
    </recommendedName>
    <alternativeName>
        <fullName evidence="13">Protein EXTRA GLUME 1</fullName>
    </alternativeName>
</protein>
<dbReference type="SUPFAM" id="SSF53474">
    <property type="entry name" value="alpha/beta-Hydrolases"/>
    <property type="match status" value="1"/>
</dbReference>
<evidence type="ECO:0000259" key="14">
    <source>
        <dbReference type="Pfam" id="PF01764"/>
    </source>
</evidence>
<dbReference type="Pfam" id="PF01764">
    <property type="entry name" value="Lipase_3"/>
    <property type="match status" value="1"/>
</dbReference>
<dbReference type="GO" id="GO:0009507">
    <property type="term" value="C:chloroplast"/>
    <property type="evidence" value="ECO:0007669"/>
    <property type="project" value="UniProtKB-SubCell"/>
</dbReference>
<dbReference type="GO" id="GO:0008970">
    <property type="term" value="F:phospholipase A1 activity"/>
    <property type="evidence" value="ECO:0007669"/>
    <property type="project" value="UniProtKB-EC"/>
</dbReference>
<gene>
    <name evidence="15" type="ORF">URODEC1_LOCUS119150</name>
</gene>
<evidence type="ECO:0000256" key="7">
    <source>
        <dbReference type="ARBA" id="ARBA00022801"/>
    </source>
</evidence>
<keyword evidence="16" id="KW-1185">Reference proteome</keyword>
<evidence type="ECO:0000256" key="12">
    <source>
        <dbReference type="ARBA" id="ARBA00069000"/>
    </source>
</evidence>
<evidence type="ECO:0000256" key="5">
    <source>
        <dbReference type="ARBA" id="ARBA00022528"/>
    </source>
</evidence>
<evidence type="ECO:0000256" key="6">
    <source>
        <dbReference type="ARBA" id="ARBA00022640"/>
    </source>
</evidence>
<keyword evidence="7" id="KW-0378">Hydrolase</keyword>
<keyword evidence="8" id="KW-0809">Transit peptide</keyword>
<feature type="domain" description="Fungal lipase-type" evidence="14">
    <location>
        <begin position="224"/>
        <end position="393"/>
    </location>
</feature>
<dbReference type="FunFam" id="3.40.50.1820:FF:000106">
    <property type="entry name" value="Galactolipase DONGLE, chloroplastic"/>
    <property type="match status" value="1"/>
</dbReference>
<comment type="function">
    <text evidence="11">Phospholipase that releases free fatty acids from phospholipids. Catalyzes the initial step of jasmonate (JA) biosynthesis. Required for the biosynthesis of endogenous JA in seedling, inflorescence and spikelets. Not essential for JA biosynthesis after wounding. Mediates spikelet development and specification of empty-glume identity. Functions in a high temperature-dependent manner to maintain floral developmental robustness under heat stress conditions. Functions by safeguarding the expression of several floral identity genes, such as MADS1, MADS6 and G1.</text>
</comment>
<organism evidence="15 16">
    <name type="scientific">Urochloa decumbens</name>
    <dbReference type="NCBI Taxonomy" id="240449"/>
    <lineage>
        <taxon>Eukaryota</taxon>
        <taxon>Viridiplantae</taxon>
        <taxon>Streptophyta</taxon>
        <taxon>Embryophyta</taxon>
        <taxon>Tracheophyta</taxon>
        <taxon>Spermatophyta</taxon>
        <taxon>Magnoliopsida</taxon>
        <taxon>Liliopsida</taxon>
        <taxon>Poales</taxon>
        <taxon>Poaceae</taxon>
        <taxon>PACMAD clade</taxon>
        <taxon>Panicoideae</taxon>
        <taxon>Panicodae</taxon>
        <taxon>Paniceae</taxon>
        <taxon>Melinidinae</taxon>
        <taxon>Urochloa</taxon>
    </lineage>
</organism>
<dbReference type="GO" id="GO:0016042">
    <property type="term" value="P:lipid catabolic process"/>
    <property type="evidence" value="ECO:0007669"/>
    <property type="project" value="UniProtKB-KW"/>
</dbReference>